<sequence>MLVANERGRPKVTEKRVRVGSARGRHAAHETLTSSRAAACPWTKRARTAPARATSDPPIRRTTAGSSFDRGGARLFFSALESIL</sequence>
<proteinExistence type="predicted"/>
<dbReference type="AlphaFoldDB" id="A0A4C1VE76"/>
<dbReference type="Proteomes" id="UP000299102">
    <property type="component" value="Unassembled WGS sequence"/>
</dbReference>
<dbReference type="EMBL" id="BGZK01000320">
    <property type="protein sequence ID" value="GBP36562.1"/>
    <property type="molecule type" value="Genomic_DNA"/>
</dbReference>
<evidence type="ECO:0000313" key="3">
    <source>
        <dbReference type="Proteomes" id="UP000299102"/>
    </source>
</evidence>
<accession>A0A4C1VE76</accession>
<feature type="compositionally biased region" description="Low complexity" evidence="1">
    <location>
        <begin position="48"/>
        <end position="57"/>
    </location>
</feature>
<comment type="caution">
    <text evidence="2">The sequence shown here is derived from an EMBL/GenBank/DDBJ whole genome shotgun (WGS) entry which is preliminary data.</text>
</comment>
<organism evidence="2 3">
    <name type="scientific">Eumeta variegata</name>
    <name type="common">Bagworm moth</name>
    <name type="synonym">Eumeta japonica</name>
    <dbReference type="NCBI Taxonomy" id="151549"/>
    <lineage>
        <taxon>Eukaryota</taxon>
        <taxon>Metazoa</taxon>
        <taxon>Ecdysozoa</taxon>
        <taxon>Arthropoda</taxon>
        <taxon>Hexapoda</taxon>
        <taxon>Insecta</taxon>
        <taxon>Pterygota</taxon>
        <taxon>Neoptera</taxon>
        <taxon>Endopterygota</taxon>
        <taxon>Lepidoptera</taxon>
        <taxon>Glossata</taxon>
        <taxon>Ditrysia</taxon>
        <taxon>Tineoidea</taxon>
        <taxon>Psychidae</taxon>
        <taxon>Oiketicinae</taxon>
        <taxon>Eumeta</taxon>
    </lineage>
</organism>
<feature type="compositionally biased region" description="Basic and acidic residues" evidence="1">
    <location>
        <begin position="1"/>
        <end position="17"/>
    </location>
</feature>
<evidence type="ECO:0000256" key="1">
    <source>
        <dbReference type="SAM" id="MobiDB-lite"/>
    </source>
</evidence>
<feature type="region of interest" description="Disordered" evidence="1">
    <location>
        <begin position="1"/>
        <end position="67"/>
    </location>
</feature>
<reference evidence="2 3" key="1">
    <citation type="journal article" date="2019" name="Commun. Biol.">
        <title>The bagworm genome reveals a unique fibroin gene that provides high tensile strength.</title>
        <authorList>
            <person name="Kono N."/>
            <person name="Nakamura H."/>
            <person name="Ohtoshi R."/>
            <person name="Tomita M."/>
            <person name="Numata K."/>
            <person name="Arakawa K."/>
        </authorList>
    </citation>
    <scope>NUCLEOTIDE SEQUENCE [LARGE SCALE GENOMIC DNA]</scope>
</reference>
<name>A0A4C1VE76_EUMVA</name>
<evidence type="ECO:0000313" key="2">
    <source>
        <dbReference type="EMBL" id="GBP36562.1"/>
    </source>
</evidence>
<gene>
    <name evidence="2" type="ORF">EVAR_34305_1</name>
</gene>
<protein>
    <submittedName>
        <fullName evidence="2">Uncharacterized protein</fullName>
    </submittedName>
</protein>
<keyword evidence="3" id="KW-1185">Reference proteome</keyword>